<dbReference type="InterPro" id="IPR037069">
    <property type="entry name" value="AcylCoA_DH/ox_N_sf"/>
</dbReference>
<dbReference type="InterPro" id="IPR001199">
    <property type="entry name" value="Cyt_B5-like_heme/steroid-bd"/>
</dbReference>
<name>A0AAD5UBJ7_9FUNG</name>
<comment type="cofactor">
    <cofactor evidence="1">
        <name>FAD</name>
        <dbReference type="ChEBI" id="CHEBI:57692"/>
    </cofactor>
</comment>
<feature type="transmembrane region" description="Helical" evidence="9">
    <location>
        <begin position="50"/>
        <end position="73"/>
    </location>
</feature>
<dbReference type="AlphaFoldDB" id="A0AAD5UBJ7"/>
<organism evidence="11 12">
    <name type="scientific">Clydaea vesicula</name>
    <dbReference type="NCBI Taxonomy" id="447962"/>
    <lineage>
        <taxon>Eukaryota</taxon>
        <taxon>Fungi</taxon>
        <taxon>Fungi incertae sedis</taxon>
        <taxon>Chytridiomycota</taxon>
        <taxon>Chytridiomycota incertae sedis</taxon>
        <taxon>Chytridiomycetes</taxon>
        <taxon>Lobulomycetales</taxon>
        <taxon>Lobulomycetaceae</taxon>
        <taxon>Clydaea</taxon>
    </lineage>
</organism>
<dbReference type="Proteomes" id="UP001211065">
    <property type="component" value="Unassembled WGS sequence"/>
</dbReference>
<keyword evidence="4" id="KW-0285">Flavoprotein</keyword>
<dbReference type="SMART" id="SM01117">
    <property type="entry name" value="Cyt-b5"/>
    <property type="match status" value="1"/>
</dbReference>
<feature type="transmembrane region" description="Helical" evidence="9">
    <location>
        <begin position="118"/>
        <end position="138"/>
    </location>
</feature>
<dbReference type="GO" id="GO:0020037">
    <property type="term" value="F:heme binding"/>
    <property type="evidence" value="ECO:0007669"/>
    <property type="project" value="InterPro"/>
</dbReference>
<dbReference type="Gene3D" id="1.10.540.10">
    <property type="entry name" value="Acyl-CoA dehydrogenase/oxidase, N-terminal domain"/>
    <property type="match status" value="1"/>
</dbReference>
<keyword evidence="9" id="KW-0812">Transmembrane</keyword>
<keyword evidence="7" id="KW-0560">Oxidoreductase</keyword>
<dbReference type="Pfam" id="PF02770">
    <property type="entry name" value="Acyl-CoA_dh_M"/>
    <property type="match status" value="1"/>
</dbReference>
<dbReference type="GO" id="GO:0005737">
    <property type="term" value="C:cytoplasm"/>
    <property type="evidence" value="ECO:0007669"/>
    <property type="project" value="TreeGrafter"/>
</dbReference>
<dbReference type="GO" id="GO:0003995">
    <property type="term" value="F:acyl-CoA dehydrogenase activity"/>
    <property type="evidence" value="ECO:0007669"/>
    <property type="project" value="InterPro"/>
</dbReference>
<dbReference type="InterPro" id="IPR018506">
    <property type="entry name" value="Cyt_B5_heme-BS"/>
</dbReference>
<proteinExistence type="inferred from homology"/>
<dbReference type="SUPFAM" id="SSF56645">
    <property type="entry name" value="Acyl-CoA dehydrogenase NM domain-like"/>
    <property type="match status" value="1"/>
</dbReference>
<dbReference type="InterPro" id="IPR013786">
    <property type="entry name" value="AcylCoA_DH/ox_N"/>
</dbReference>
<comment type="caution">
    <text evidence="11">The sequence shown here is derived from an EMBL/GenBank/DDBJ whole genome shotgun (WGS) entry which is preliminary data.</text>
</comment>
<dbReference type="Pfam" id="PF02771">
    <property type="entry name" value="Acyl-CoA_dh_N"/>
    <property type="match status" value="1"/>
</dbReference>
<dbReference type="PROSITE" id="PS00072">
    <property type="entry name" value="ACYL_COA_DH_1"/>
    <property type="match status" value="1"/>
</dbReference>
<dbReference type="PROSITE" id="PS00191">
    <property type="entry name" value="CYTOCHROME_B5_1"/>
    <property type="match status" value="1"/>
</dbReference>
<dbReference type="GO" id="GO:0050660">
    <property type="term" value="F:flavin adenine dinucleotide binding"/>
    <property type="evidence" value="ECO:0007669"/>
    <property type="project" value="InterPro"/>
</dbReference>
<keyword evidence="8" id="KW-0408">Iron</keyword>
<evidence type="ECO:0000256" key="3">
    <source>
        <dbReference type="ARBA" id="ARBA00022617"/>
    </source>
</evidence>
<feature type="transmembrane region" description="Helical" evidence="9">
    <location>
        <begin position="158"/>
        <end position="179"/>
    </location>
</feature>
<dbReference type="InterPro" id="IPR050741">
    <property type="entry name" value="Acyl-CoA_dehydrogenase"/>
</dbReference>
<dbReference type="SUPFAM" id="SSF47203">
    <property type="entry name" value="Acyl-CoA dehydrogenase C-terminal domain-like"/>
    <property type="match status" value="1"/>
</dbReference>
<dbReference type="Pfam" id="PF00173">
    <property type="entry name" value="Cyt-b5"/>
    <property type="match status" value="1"/>
</dbReference>
<dbReference type="InterPro" id="IPR036400">
    <property type="entry name" value="Cyt_B5-like_heme/steroid_sf"/>
</dbReference>
<feature type="transmembrane region" description="Helical" evidence="9">
    <location>
        <begin position="79"/>
        <end position="102"/>
    </location>
</feature>
<dbReference type="InterPro" id="IPR006091">
    <property type="entry name" value="Acyl-CoA_Oxase/DH_mid-dom"/>
</dbReference>
<evidence type="ECO:0000313" key="12">
    <source>
        <dbReference type="Proteomes" id="UP001211065"/>
    </source>
</evidence>
<evidence type="ECO:0000256" key="1">
    <source>
        <dbReference type="ARBA" id="ARBA00001974"/>
    </source>
</evidence>
<dbReference type="PROSITE" id="PS50255">
    <property type="entry name" value="CYTOCHROME_B5_2"/>
    <property type="match status" value="1"/>
</dbReference>
<accession>A0AAD5UBJ7</accession>
<dbReference type="Gene3D" id="2.40.110.10">
    <property type="entry name" value="Butyryl-CoA Dehydrogenase, subunit A, domain 2"/>
    <property type="match status" value="1"/>
</dbReference>
<dbReference type="GO" id="GO:0046872">
    <property type="term" value="F:metal ion binding"/>
    <property type="evidence" value="ECO:0007669"/>
    <property type="project" value="UniProtKB-KW"/>
</dbReference>
<dbReference type="Gene3D" id="3.10.120.10">
    <property type="entry name" value="Cytochrome b5-like heme/steroid binding domain"/>
    <property type="match status" value="1"/>
</dbReference>
<reference evidence="11" key="1">
    <citation type="submission" date="2020-05" db="EMBL/GenBank/DDBJ databases">
        <title>Phylogenomic resolution of chytrid fungi.</title>
        <authorList>
            <person name="Stajich J.E."/>
            <person name="Amses K."/>
            <person name="Simmons R."/>
            <person name="Seto K."/>
            <person name="Myers J."/>
            <person name="Bonds A."/>
            <person name="Quandt C.A."/>
            <person name="Barry K."/>
            <person name="Liu P."/>
            <person name="Grigoriev I."/>
            <person name="Longcore J.E."/>
            <person name="James T.Y."/>
        </authorList>
    </citation>
    <scope>NUCLEOTIDE SEQUENCE</scope>
    <source>
        <strain evidence="11">JEL0476</strain>
    </source>
</reference>
<dbReference type="InterPro" id="IPR009075">
    <property type="entry name" value="AcylCo_DH/oxidase_C"/>
</dbReference>
<dbReference type="SUPFAM" id="SSF55856">
    <property type="entry name" value="Cytochrome b5-like heme/steroid binding domain"/>
    <property type="match status" value="1"/>
</dbReference>
<keyword evidence="9" id="KW-1133">Transmembrane helix</keyword>
<dbReference type="InterPro" id="IPR046373">
    <property type="entry name" value="Acyl-CoA_Oxase/DH_mid-dom_sf"/>
</dbReference>
<dbReference type="InterPro" id="IPR009100">
    <property type="entry name" value="AcylCoA_DH/oxidase_NM_dom_sf"/>
</dbReference>
<comment type="similarity">
    <text evidence="2">Belongs to the acyl-CoA dehydrogenase family.</text>
</comment>
<evidence type="ECO:0000256" key="7">
    <source>
        <dbReference type="ARBA" id="ARBA00023002"/>
    </source>
</evidence>
<dbReference type="PANTHER" id="PTHR48083:SF28">
    <property type="entry name" value="ACYL-COA DEHYDROGENASE FAMILY PROTEIN (AFU_ORTHOLOGUE AFUA_6G10880)-RELATED"/>
    <property type="match status" value="1"/>
</dbReference>
<evidence type="ECO:0000256" key="9">
    <source>
        <dbReference type="SAM" id="Phobius"/>
    </source>
</evidence>
<keyword evidence="3" id="KW-0349">Heme</keyword>
<keyword evidence="5" id="KW-0479">Metal-binding</keyword>
<dbReference type="PANTHER" id="PTHR48083">
    <property type="entry name" value="MEDIUM-CHAIN SPECIFIC ACYL-COA DEHYDROGENASE, MITOCHONDRIAL-RELATED"/>
    <property type="match status" value="1"/>
</dbReference>
<evidence type="ECO:0000256" key="8">
    <source>
        <dbReference type="ARBA" id="ARBA00023004"/>
    </source>
</evidence>
<dbReference type="Pfam" id="PF00441">
    <property type="entry name" value="Acyl-CoA_dh_1"/>
    <property type="match status" value="1"/>
</dbReference>
<evidence type="ECO:0000259" key="10">
    <source>
        <dbReference type="PROSITE" id="PS50255"/>
    </source>
</evidence>
<feature type="transmembrane region" description="Helical" evidence="9">
    <location>
        <begin position="21"/>
        <end position="38"/>
    </location>
</feature>
<dbReference type="EMBL" id="JADGJW010000014">
    <property type="protein sequence ID" value="KAJ3227567.1"/>
    <property type="molecule type" value="Genomic_DNA"/>
</dbReference>
<evidence type="ECO:0000256" key="2">
    <source>
        <dbReference type="ARBA" id="ARBA00009347"/>
    </source>
</evidence>
<dbReference type="Gene3D" id="1.20.140.10">
    <property type="entry name" value="Butyryl-CoA Dehydrogenase, subunit A, domain 3"/>
    <property type="match status" value="1"/>
</dbReference>
<keyword evidence="12" id="KW-1185">Reference proteome</keyword>
<dbReference type="InterPro" id="IPR036250">
    <property type="entry name" value="AcylCo_DH-like_C"/>
</dbReference>
<gene>
    <name evidence="11" type="ORF">HK099_001416</name>
</gene>
<evidence type="ECO:0000313" key="11">
    <source>
        <dbReference type="EMBL" id="KAJ3227567.1"/>
    </source>
</evidence>
<dbReference type="GO" id="GO:0033539">
    <property type="term" value="P:fatty acid beta-oxidation using acyl-CoA dehydrogenase"/>
    <property type="evidence" value="ECO:0007669"/>
    <property type="project" value="TreeGrafter"/>
</dbReference>
<evidence type="ECO:0000256" key="6">
    <source>
        <dbReference type="ARBA" id="ARBA00022827"/>
    </source>
</evidence>
<keyword evidence="9" id="KW-0472">Membrane</keyword>
<evidence type="ECO:0000256" key="4">
    <source>
        <dbReference type="ARBA" id="ARBA00022630"/>
    </source>
</evidence>
<sequence length="668" mass="74641">MSNTTEVECIVDTNIYFQAESYQFGLMTVVLLYNAFSLKKYRKKKSIGKLPLVVSVLWVITQVLFWQPCYFLYYYDVPAANVVGVIEGIFDSLTKTFLIYYINARLEIVSDLSRASKIIWFAFIASGTACAIGGNLLFWIPVVFPNLPAYPSDYGNGLYLIGDAMIGLQDFIAAFMFVYNYSQVYNVSNFIDAHPGGKRIILPLLGKDATQEFHQYHTGKTVLAKYTKSLLIGSVEERKAEDDNTNDPTAKNFGSMITFADPSWYQAWKSPYYNDSHRRLRHWARNFIEVNVIPFVYQWEIVGKVPKELYQKFGEAGYLNGILGQYPWPKNVGPPPAGIKPEEFDVFHEQTLIDELARCASAGVGFAISLGPSIALPAILNFANKDLVNLIVKPVLEGKKTICLCITEPYAGSDVASIQTTATLSNCGEHYLINGEKKWITNGTWADYFIVAARTGRQGMTGITLFLLKREMVGLRTRPIACQGNVGSGTAFVIFENVKVPKENIIGELNHDERLGIIISTIRMARICYEEAMIYSNKRKTFGKFLFEHGVIRNKLAHMVRKIEASQCWLEYILFQIKNLSKSEANVILGGPIALLKAQATTTVEYCAREASQIMGGIAYTKGGVGEKIERIYREVRGAAIPGGSEEIMLDLGMKQALKISKANGAKI</sequence>
<evidence type="ECO:0000256" key="5">
    <source>
        <dbReference type="ARBA" id="ARBA00022723"/>
    </source>
</evidence>
<keyword evidence="6" id="KW-0274">FAD</keyword>
<protein>
    <recommendedName>
        <fullName evidence="10">Cytochrome b5 heme-binding domain-containing protein</fullName>
    </recommendedName>
</protein>
<dbReference type="InterPro" id="IPR006089">
    <property type="entry name" value="Acyl-CoA_DH_CS"/>
</dbReference>
<feature type="domain" description="Cytochrome b5 heme-binding" evidence="10">
    <location>
        <begin position="177"/>
        <end position="236"/>
    </location>
</feature>